<evidence type="ECO:0000313" key="2">
    <source>
        <dbReference type="EMBL" id="KAF5336345.1"/>
    </source>
</evidence>
<dbReference type="Proteomes" id="UP000541558">
    <property type="component" value="Unassembled WGS sequence"/>
</dbReference>
<feature type="region of interest" description="Disordered" evidence="1">
    <location>
        <begin position="40"/>
        <end position="77"/>
    </location>
</feature>
<evidence type="ECO:0000313" key="3">
    <source>
        <dbReference type="Proteomes" id="UP000541558"/>
    </source>
</evidence>
<proteinExistence type="predicted"/>
<name>A0A8H5C6U9_9AGAR</name>
<evidence type="ECO:0000256" key="1">
    <source>
        <dbReference type="SAM" id="MobiDB-lite"/>
    </source>
</evidence>
<feature type="compositionally biased region" description="Polar residues" evidence="1">
    <location>
        <begin position="55"/>
        <end position="66"/>
    </location>
</feature>
<accession>A0A8H5C6U9</accession>
<gene>
    <name evidence="2" type="ORF">D9611_006698</name>
</gene>
<dbReference type="EMBL" id="JAACJK010000058">
    <property type="protein sequence ID" value="KAF5336345.1"/>
    <property type="molecule type" value="Genomic_DNA"/>
</dbReference>
<sequence>MLTVLRAYGAFRGPSISARTLHFLGDKLTPATLISSTSAHFKDPKDLPYQPLRRQLSSSTPDSASRNRNRRPHHLSNLDPKLVQLSDLLDISDRTLVSLQIKWTDKPTTVARQRIAYKSSGGGNTDKIYHRFPPGTRGFLYFHRKPGRESNILAGEIRFRVVGSSDLNLPAQELFANGHDLQNYEGHTPWRIYLARLFLAKTHEGILDILVRQGLVTPKQKAEGRRLALETRNPKALNRGRILEDITDPFVISLPLTKAHLTILQNDAIKLFPLQMLLWREQPPSDKPQSEPPREYKGHALVRLELADIPKTMGKKGQGPELVLRILKLLDHPGSNGTTFHLPDIGDFIRTKGGAIRSWNLDTARRYLAPSCMKTLEEGYSLKKSV</sequence>
<reference evidence="2 3" key="1">
    <citation type="journal article" date="2020" name="ISME J.">
        <title>Uncovering the hidden diversity of litter-decomposition mechanisms in mushroom-forming fungi.</title>
        <authorList>
            <person name="Floudas D."/>
            <person name="Bentzer J."/>
            <person name="Ahren D."/>
            <person name="Johansson T."/>
            <person name="Persson P."/>
            <person name="Tunlid A."/>
        </authorList>
    </citation>
    <scope>NUCLEOTIDE SEQUENCE [LARGE SCALE GENOMIC DNA]</scope>
    <source>
        <strain evidence="2 3">CBS 175.51</strain>
    </source>
</reference>
<keyword evidence="3" id="KW-1185">Reference proteome</keyword>
<dbReference type="AlphaFoldDB" id="A0A8H5C6U9"/>
<dbReference type="OrthoDB" id="2839137at2759"/>
<comment type="caution">
    <text evidence="2">The sequence shown here is derived from an EMBL/GenBank/DDBJ whole genome shotgun (WGS) entry which is preliminary data.</text>
</comment>
<protein>
    <submittedName>
        <fullName evidence="2">Uncharacterized protein</fullName>
    </submittedName>
</protein>
<organism evidence="2 3">
    <name type="scientific">Ephemerocybe angulata</name>
    <dbReference type="NCBI Taxonomy" id="980116"/>
    <lineage>
        <taxon>Eukaryota</taxon>
        <taxon>Fungi</taxon>
        <taxon>Dikarya</taxon>
        <taxon>Basidiomycota</taxon>
        <taxon>Agaricomycotina</taxon>
        <taxon>Agaricomycetes</taxon>
        <taxon>Agaricomycetidae</taxon>
        <taxon>Agaricales</taxon>
        <taxon>Agaricineae</taxon>
        <taxon>Psathyrellaceae</taxon>
        <taxon>Ephemerocybe</taxon>
    </lineage>
</organism>